<keyword evidence="2" id="KW-0378">Hydrolase</keyword>
<dbReference type="InterPro" id="IPR036380">
    <property type="entry name" value="Isochorismatase-like_sf"/>
</dbReference>
<dbReference type="OrthoDB" id="167809at2759"/>
<dbReference type="PANTHER" id="PTHR43540:SF9">
    <property type="entry name" value="FAMILY HYDROLASE, PUTATIVE (AFU_ORTHOLOGUE AFUA_2G08700)-RELATED"/>
    <property type="match status" value="1"/>
</dbReference>
<dbReference type="InterPro" id="IPR000868">
    <property type="entry name" value="Isochorismatase-like_dom"/>
</dbReference>
<dbReference type="GO" id="GO:0016787">
    <property type="term" value="F:hydrolase activity"/>
    <property type="evidence" value="ECO:0007669"/>
    <property type="project" value="UniProtKB-KW"/>
</dbReference>
<dbReference type="Pfam" id="PF00857">
    <property type="entry name" value="Isochorismatase"/>
    <property type="match status" value="1"/>
</dbReference>
<protein>
    <recommendedName>
        <fullName evidence="4">Isochorismatase-like domain-containing protein</fullName>
    </recommendedName>
</protein>
<accession>A0A8H5D8U7</accession>
<dbReference type="SUPFAM" id="SSF52499">
    <property type="entry name" value="Isochorismatase-like hydrolases"/>
    <property type="match status" value="2"/>
</dbReference>
<dbReference type="Proteomes" id="UP000559027">
    <property type="component" value="Unassembled WGS sequence"/>
</dbReference>
<gene>
    <name evidence="5" type="ORF">D9756_003740</name>
</gene>
<reference evidence="5 6" key="1">
    <citation type="journal article" date="2020" name="ISME J.">
        <title>Uncovering the hidden diversity of litter-decomposition mechanisms in mushroom-forming fungi.</title>
        <authorList>
            <person name="Floudas D."/>
            <person name="Bentzer J."/>
            <person name="Ahren D."/>
            <person name="Johansson T."/>
            <person name="Persson P."/>
            <person name="Tunlid A."/>
        </authorList>
    </citation>
    <scope>NUCLEOTIDE SEQUENCE [LARGE SCALE GENOMIC DNA]</scope>
    <source>
        <strain evidence="5 6">CBS 146.42</strain>
    </source>
</reference>
<evidence type="ECO:0000256" key="1">
    <source>
        <dbReference type="ARBA" id="ARBA00006336"/>
    </source>
</evidence>
<name>A0A8H5D8U7_9AGAR</name>
<evidence type="ECO:0000259" key="4">
    <source>
        <dbReference type="Pfam" id="PF00857"/>
    </source>
</evidence>
<comment type="caution">
    <text evidence="5">The sequence shown here is derived from an EMBL/GenBank/DDBJ whole genome shotgun (WGS) entry which is preliminary data.</text>
</comment>
<evidence type="ECO:0000313" key="6">
    <source>
        <dbReference type="Proteomes" id="UP000559027"/>
    </source>
</evidence>
<comment type="similarity">
    <text evidence="1">Belongs to the isochorismatase family.</text>
</comment>
<feature type="domain" description="Isochorismatase-like" evidence="4">
    <location>
        <begin position="181"/>
        <end position="332"/>
    </location>
</feature>
<dbReference type="AlphaFoldDB" id="A0A8H5D8U7"/>
<dbReference type="CDD" id="cd00431">
    <property type="entry name" value="cysteine_hydrolases"/>
    <property type="match status" value="1"/>
</dbReference>
<dbReference type="InterPro" id="IPR050272">
    <property type="entry name" value="Isochorismatase-like_hydrls"/>
</dbReference>
<dbReference type="EMBL" id="JAACJO010000007">
    <property type="protein sequence ID" value="KAF5355670.1"/>
    <property type="molecule type" value="Genomic_DNA"/>
</dbReference>
<evidence type="ECO:0000256" key="3">
    <source>
        <dbReference type="SAM" id="MobiDB-lite"/>
    </source>
</evidence>
<keyword evidence="6" id="KW-1185">Reference proteome</keyword>
<evidence type="ECO:0000313" key="5">
    <source>
        <dbReference type="EMBL" id="KAF5355670.1"/>
    </source>
</evidence>
<organism evidence="5 6">
    <name type="scientific">Leucocoprinus leucothites</name>
    <dbReference type="NCBI Taxonomy" id="201217"/>
    <lineage>
        <taxon>Eukaryota</taxon>
        <taxon>Fungi</taxon>
        <taxon>Dikarya</taxon>
        <taxon>Basidiomycota</taxon>
        <taxon>Agaricomycotina</taxon>
        <taxon>Agaricomycetes</taxon>
        <taxon>Agaricomycetidae</taxon>
        <taxon>Agaricales</taxon>
        <taxon>Agaricineae</taxon>
        <taxon>Agaricaceae</taxon>
        <taxon>Leucocoprinus</taxon>
    </lineage>
</organism>
<feature type="region of interest" description="Disordered" evidence="3">
    <location>
        <begin position="129"/>
        <end position="156"/>
    </location>
</feature>
<feature type="region of interest" description="Disordered" evidence="3">
    <location>
        <begin position="350"/>
        <end position="369"/>
    </location>
</feature>
<dbReference type="PANTHER" id="PTHR43540">
    <property type="entry name" value="PEROXYUREIDOACRYLATE/UREIDOACRYLATE AMIDOHYDROLASE-RELATED"/>
    <property type="match status" value="1"/>
</dbReference>
<feature type="compositionally biased region" description="Polar residues" evidence="3">
    <location>
        <begin position="355"/>
        <end position="365"/>
    </location>
</feature>
<dbReference type="Gene3D" id="3.40.50.850">
    <property type="entry name" value="Isochorismatase-like"/>
    <property type="match status" value="2"/>
</dbReference>
<proteinExistence type="inferred from homology"/>
<evidence type="ECO:0000256" key="2">
    <source>
        <dbReference type="ARBA" id="ARBA00022801"/>
    </source>
</evidence>
<sequence>MIITVVAKLRYLSWLPASVISYGNTPSAIRYHSELKRTPEKLKLPQCLVFSRNFATISPVFCMPDTAPTTAPAAEPIPLHDTPILGMTSRPYVQSPTVYGGSLDVEGAAGFWVEYPDGLTDLTRSHWVHSGEDQEPNGATPANGSTAKEQEKAPALDTKTQVEIEVGGEPRRRIRVSKDKCALIVIDMQNFFLHPELRNHPKGLACVQPLMDVVPKMREMDMKVLWVNWGLTDFELKTLPPALARGFRKSGGGGFGSQLAGKFGRLLMRGEYNSALYGPLQAEYEAGKAKGTDVWIHKNRMSGLWGYQTALDLYLKENGIKTLFFSGVNTDQVFAVAYPMLDSRGPPLLRKIGPSPSSGEGQDQQGVGGLERSAIDSTTISQMACVLGTLADAYFRGYDCILVEDATATTSPGGYENVTYNAGSSYGFITDTSKIITAASHGNTAL</sequence>